<sequence>MDKIQPAIPVPFDADTLTNLVEDAKDFAFTHGLVFKPREELPYEYSVTFIPFALLPSPWPKEQYNVVYRLQRDINLIYYRISNDFDFLKKSLQRACEADEWTRRLWKIYEQTYESQKDVLSLCIMRSDYMVGQDGAAKQIEVNTISAGFGGVSPIVQAQQRYTVSKLRLRDLGRMLPENAGTRIALGLAQRQIELVLIEKYGIDAHLIIRKRNADFLKVRVKDRRLWLNDREVAVVYMRTWYDPCQINSEGLWRIRELVEGSNAIKCPNVAWHLSGCKKIQQELAQPNVLERFCDNAEQAQRIRAVFAGLYALDEEEKYKMVLSNPENFVLKPQREGGGHNVYGKDILPFLKSLPASQRHEYIAMDIVKPISCKNYIVNRDKVNFTEVVNELGVFGYEL</sequence>
<evidence type="ECO:0000256" key="4">
    <source>
        <dbReference type="PIRSR" id="PIRSR001558-1"/>
    </source>
</evidence>
<feature type="binding site" evidence="5">
    <location>
        <position position="141"/>
    </location>
    <ligand>
        <name>Mg(2+)</name>
        <dbReference type="ChEBI" id="CHEBI:18420"/>
    </ligand>
</feature>
<comment type="pathway">
    <text evidence="3">Sulfur metabolism; glutathione biosynthesis; glutathione from L-cysteine and L-glutamate: step 2/2.</text>
</comment>
<protein>
    <recommendedName>
        <fullName evidence="1 3">Glutathione synthetase</fullName>
        <shortName evidence="3">GSH-S</shortName>
        <ecNumber evidence="3">6.3.2.3</ecNumber>
    </recommendedName>
</protein>
<dbReference type="Gene3D" id="3.40.50.1760">
    <property type="entry name" value="Glutathione synthase, substrate-binding domain superfamily, eukaryotic"/>
    <property type="match status" value="1"/>
</dbReference>
<dbReference type="PANTHER" id="PTHR11130">
    <property type="entry name" value="GLUTATHIONE SYNTHETASE"/>
    <property type="match status" value="1"/>
</dbReference>
<feature type="domain" description="Glutathione synthase substrate-binding" evidence="6">
    <location>
        <begin position="190"/>
        <end position="275"/>
    </location>
</feature>
<accession>A0A1V9X4F1</accession>
<comment type="cofactor">
    <cofactor evidence="3 5">
        <name>Mg(2+)</name>
        <dbReference type="ChEBI" id="CHEBI:18420"/>
    </cofactor>
    <text evidence="3 5">Binds 1 Mg(2+) ion per subunit.</text>
</comment>
<evidence type="ECO:0000313" key="8">
    <source>
        <dbReference type="Proteomes" id="UP000192247"/>
    </source>
</evidence>
<reference evidence="7 8" key="1">
    <citation type="journal article" date="2017" name="Gigascience">
        <title>Draft genome of the honey bee ectoparasitic mite, Tropilaelaps mercedesae, is shaped by the parasitic life history.</title>
        <authorList>
            <person name="Dong X."/>
            <person name="Armstrong S.D."/>
            <person name="Xia D."/>
            <person name="Makepeace B.L."/>
            <person name="Darby A.C."/>
            <person name="Kadowaki T."/>
        </authorList>
    </citation>
    <scope>NUCLEOTIDE SEQUENCE [LARGE SCALE GENOMIC DNA]</scope>
    <source>
        <strain evidence="7">Wuxi-XJTLU</strain>
    </source>
</reference>
<dbReference type="InterPro" id="IPR014049">
    <property type="entry name" value="Glutathione_synthase_N_euk"/>
</dbReference>
<feature type="binding site" evidence="5">
    <location>
        <position position="336"/>
    </location>
    <ligand>
        <name>Mg(2+)</name>
        <dbReference type="ChEBI" id="CHEBI:18420"/>
    </ligand>
</feature>
<keyword evidence="3" id="KW-0317">Glutathione biosynthesis</keyword>
<feature type="binding site" evidence="4">
    <location>
        <begin position="332"/>
        <end position="341"/>
    </location>
    <ligand>
        <name>ATP</name>
        <dbReference type="ChEBI" id="CHEBI:30616"/>
    </ligand>
</feature>
<dbReference type="PANTHER" id="PTHR11130:SF0">
    <property type="entry name" value="GLUTATHIONE SYNTHETASE"/>
    <property type="match status" value="1"/>
</dbReference>
<dbReference type="STRING" id="418985.A0A1V9X4F1"/>
<comment type="similarity">
    <text evidence="3">Belongs to the eukaryotic GSH synthase family.</text>
</comment>
<dbReference type="OrthoDB" id="2020073at2759"/>
<feature type="binding site" evidence="4">
    <location>
        <position position="343"/>
    </location>
    <ligand>
        <name>ATP</name>
        <dbReference type="ChEBI" id="CHEBI:30616"/>
    </ligand>
</feature>
<dbReference type="PIRSF" id="PIRSF001558">
    <property type="entry name" value="GSHase"/>
    <property type="match status" value="1"/>
</dbReference>
<keyword evidence="3 5" id="KW-0460">Magnesium</keyword>
<feature type="binding site" evidence="4">
    <location>
        <position position="190"/>
    </location>
    <ligand>
        <name>substrate</name>
    </ligand>
</feature>
<dbReference type="InterPro" id="IPR014709">
    <property type="entry name" value="Glutathione_synthase_C_euk"/>
</dbReference>
<dbReference type="Proteomes" id="UP000192247">
    <property type="component" value="Unassembled WGS sequence"/>
</dbReference>
<evidence type="ECO:0000256" key="5">
    <source>
        <dbReference type="PIRSR" id="PIRSR001558-2"/>
    </source>
</evidence>
<feature type="binding site" evidence="4">
    <location>
        <position position="141"/>
    </location>
    <ligand>
        <name>ATP</name>
        <dbReference type="ChEBI" id="CHEBI:30616"/>
    </ligand>
</feature>
<evidence type="ECO:0000259" key="6">
    <source>
        <dbReference type="Pfam" id="PF03199"/>
    </source>
</evidence>
<organism evidence="7 8">
    <name type="scientific">Tropilaelaps mercedesae</name>
    <dbReference type="NCBI Taxonomy" id="418985"/>
    <lineage>
        <taxon>Eukaryota</taxon>
        <taxon>Metazoa</taxon>
        <taxon>Ecdysozoa</taxon>
        <taxon>Arthropoda</taxon>
        <taxon>Chelicerata</taxon>
        <taxon>Arachnida</taxon>
        <taxon>Acari</taxon>
        <taxon>Parasitiformes</taxon>
        <taxon>Mesostigmata</taxon>
        <taxon>Gamasina</taxon>
        <taxon>Dermanyssoidea</taxon>
        <taxon>Laelapidae</taxon>
        <taxon>Tropilaelaps</taxon>
    </lineage>
</organism>
<dbReference type="AlphaFoldDB" id="A0A1V9X4F1"/>
<evidence type="ECO:0000313" key="7">
    <source>
        <dbReference type="EMBL" id="OQR68132.1"/>
    </source>
</evidence>
<dbReference type="GO" id="GO:0005829">
    <property type="term" value="C:cytosol"/>
    <property type="evidence" value="ECO:0007669"/>
    <property type="project" value="TreeGrafter"/>
</dbReference>
<dbReference type="InterPro" id="IPR004887">
    <property type="entry name" value="GSH_synth_subst-bd"/>
</dbReference>
<dbReference type="InterPro" id="IPR005615">
    <property type="entry name" value="Glutathione_synthase"/>
</dbReference>
<dbReference type="SUPFAM" id="SSF52440">
    <property type="entry name" value="PreATP-grasp domain"/>
    <property type="match status" value="1"/>
</dbReference>
<feature type="binding site" evidence="5">
    <location>
        <position position="143"/>
    </location>
    <ligand>
        <name>Mg(2+)</name>
        <dbReference type="ChEBI" id="CHEBI:18420"/>
    </ligand>
</feature>
<evidence type="ECO:0000256" key="2">
    <source>
        <dbReference type="ARBA" id="ARBA00048871"/>
    </source>
</evidence>
<dbReference type="UniPathway" id="UPA00142">
    <property type="reaction ID" value="UER00210"/>
</dbReference>
<dbReference type="FunCoup" id="A0A1V9X4F1">
    <property type="interactions" value="1255"/>
</dbReference>
<dbReference type="Gene3D" id="3.30.1490.50">
    <property type="match status" value="1"/>
</dbReference>
<feature type="binding site" evidence="4">
    <location>
        <position position="278"/>
    </location>
    <ligand>
        <name>ATP</name>
        <dbReference type="ChEBI" id="CHEBI:30616"/>
    </ligand>
</feature>
<keyword evidence="3 4" id="KW-0067">ATP-binding</keyword>
<feature type="binding site" evidence="4">
    <location>
        <position position="126"/>
    </location>
    <ligand>
        <name>substrate</name>
    </ligand>
</feature>
<dbReference type="InterPro" id="IPR037013">
    <property type="entry name" value="GSH-S_sub-bd_sf"/>
</dbReference>
<dbReference type="EC" id="6.3.2.3" evidence="3"/>
<dbReference type="SUPFAM" id="SSF56059">
    <property type="entry name" value="Glutathione synthetase ATP-binding domain-like"/>
    <property type="match status" value="1"/>
</dbReference>
<dbReference type="InterPro" id="IPR016185">
    <property type="entry name" value="PreATP-grasp_dom_sf"/>
</dbReference>
<dbReference type="GO" id="GO:0043295">
    <property type="term" value="F:glutathione binding"/>
    <property type="evidence" value="ECO:0007669"/>
    <property type="project" value="UniProtKB-UniRule"/>
</dbReference>
<dbReference type="Gene3D" id="3.30.1490.80">
    <property type="match status" value="1"/>
</dbReference>
<evidence type="ECO:0000256" key="1">
    <source>
        <dbReference type="ARBA" id="ARBA00020821"/>
    </source>
</evidence>
<dbReference type="Pfam" id="PF03199">
    <property type="entry name" value="GSH_synthase"/>
    <property type="match status" value="1"/>
</dbReference>
<dbReference type="GO" id="GO:0004363">
    <property type="term" value="F:glutathione synthase activity"/>
    <property type="evidence" value="ECO:0007669"/>
    <property type="project" value="UniProtKB-UniRule"/>
</dbReference>
<evidence type="ECO:0000256" key="3">
    <source>
        <dbReference type="PIRNR" id="PIRNR001558"/>
    </source>
</evidence>
<feature type="binding site" evidence="4">
    <location>
        <position position="391"/>
    </location>
    <ligand>
        <name>ATP</name>
        <dbReference type="ChEBI" id="CHEBI:30616"/>
    </ligand>
</feature>
<comment type="catalytic activity">
    <reaction evidence="2">
        <text>gamma-L-glutamyl-L-cysteine + glycine + ATP = glutathione + ADP + phosphate + H(+)</text>
        <dbReference type="Rhea" id="RHEA:13557"/>
        <dbReference type="ChEBI" id="CHEBI:15378"/>
        <dbReference type="ChEBI" id="CHEBI:30616"/>
        <dbReference type="ChEBI" id="CHEBI:43474"/>
        <dbReference type="ChEBI" id="CHEBI:57305"/>
        <dbReference type="ChEBI" id="CHEBI:57925"/>
        <dbReference type="ChEBI" id="CHEBI:58173"/>
        <dbReference type="ChEBI" id="CHEBI:456216"/>
        <dbReference type="EC" id="6.3.2.3"/>
    </reaction>
    <physiologicalReaction direction="left-to-right" evidence="2">
        <dbReference type="Rhea" id="RHEA:13558"/>
    </physiologicalReaction>
</comment>
<keyword evidence="3 5" id="KW-0479">Metal-binding</keyword>
<dbReference type="EMBL" id="MNPL01025845">
    <property type="protein sequence ID" value="OQR68132.1"/>
    <property type="molecule type" value="Genomic_DNA"/>
</dbReference>
<dbReference type="GO" id="GO:0005524">
    <property type="term" value="F:ATP binding"/>
    <property type="evidence" value="ECO:0007669"/>
    <property type="project" value="UniProtKB-UniRule"/>
</dbReference>
<gene>
    <name evidence="7" type="ORF">BIW11_02072</name>
</gene>
<proteinExistence type="inferred from homology"/>
<dbReference type="Gene3D" id="3.30.470.20">
    <property type="entry name" value="ATP-grasp fold, B domain"/>
    <property type="match status" value="1"/>
</dbReference>
<keyword evidence="3 4" id="KW-0547">Nucleotide-binding</keyword>
<name>A0A1V9X4F1_9ACAR</name>
<comment type="caution">
    <text evidence="7">The sequence shown here is derived from an EMBL/GenBank/DDBJ whole genome shotgun (WGS) entry which is preliminary data.</text>
</comment>
<keyword evidence="8" id="KW-1185">Reference proteome</keyword>
<dbReference type="InParanoid" id="A0A1V9X4F1"/>
<dbReference type="Pfam" id="PF03917">
    <property type="entry name" value="GSH_synth_ATP"/>
    <property type="match status" value="1"/>
</dbReference>
<keyword evidence="3" id="KW-0436">Ligase</keyword>
<dbReference type="GO" id="GO:0000287">
    <property type="term" value="F:magnesium ion binding"/>
    <property type="evidence" value="ECO:0007669"/>
    <property type="project" value="UniProtKB-UniRule"/>
</dbReference>